<evidence type="ECO:0000313" key="2">
    <source>
        <dbReference type="Proteomes" id="UP001152888"/>
    </source>
</evidence>
<evidence type="ECO:0000313" key="1">
    <source>
        <dbReference type="EMBL" id="CAH1961580.1"/>
    </source>
</evidence>
<proteinExistence type="predicted"/>
<dbReference type="Proteomes" id="UP001152888">
    <property type="component" value="Unassembled WGS sequence"/>
</dbReference>
<dbReference type="EMBL" id="CAKOFQ010006696">
    <property type="protein sequence ID" value="CAH1961580.1"/>
    <property type="molecule type" value="Genomic_DNA"/>
</dbReference>
<keyword evidence="2" id="KW-1185">Reference proteome</keyword>
<reference evidence="1" key="1">
    <citation type="submission" date="2022-03" db="EMBL/GenBank/DDBJ databases">
        <authorList>
            <person name="Sayadi A."/>
        </authorList>
    </citation>
    <scope>NUCLEOTIDE SEQUENCE</scope>
</reference>
<name>A0A9P0JUJ2_ACAOB</name>
<dbReference type="AlphaFoldDB" id="A0A9P0JUJ2"/>
<gene>
    <name evidence="1" type="ORF">ACAOBT_LOCUS4224</name>
</gene>
<sequence length="58" mass="6485">MDVAFSGQRESCDEECFVLFKKSSVLGMIVFGFGDDTYPSVNGDCSFNTNTKTYKRIV</sequence>
<comment type="caution">
    <text evidence="1">The sequence shown here is derived from an EMBL/GenBank/DDBJ whole genome shotgun (WGS) entry which is preliminary data.</text>
</comment>
<accession>A0A9P0JUJ2</accession>
<protein>
    <submittedName>
        <fullName evidence="1">Uncharacterized protein</fullName>
    </submittedName>
</protein>
<organism evidence="1 2">
    <name type="scientific">Acanthoscelides obtectus</name>
    <name type="common">Bean weevil</name>
    <name type="synonym">Bruchus obtectus</name>
    <dbReference type="NCBI Taxonomy" id="200917"/>
    <lineage>
        <taxon>Eukaryota</taxon>
        <taxon>Metazoa</taxon>
        <taxon>Ecdysozoa</taxon>
        <taxon>Arthropoda</taxon>
        <taxon>Hexapoda</taxon>
        <taxon>Insecta</taxon>
        <taxon>Pterygota</taxon>
        <taxon>Neoptera</taxon>
        <taxon>Endopterygota</taxon>
        <taxon>Coleoptera</taxon>
        <taxon>Polyphaga</taxon>
        <taxon>Cucujiformia</taxon>
        <taxon>Chrysomeloidea</taxon>
        <taxon>Chrysomelidae</taxon>
        <taxon>Bruchinae</taxon>
        <taxon>Bruchini</taxon>
        <taxon>Acanthoscelides</taxon>
    </lineage>
</organism>